<dbReference type="AlphaFoldDB" id="A0AAW1IPH0"/>
<reference evidence="2" key="1">
    <citation type="submission" date="2024-03" db="EMBL/GenBank/DDBJ databases">
        <title>WGS assembly of Saponaria officinalis var. Norfolk2.</title>
        <authorList>
            <person name="Jenkins J."/>
            <person name="Shu S."/>
            <person name="Grimwood J."/>
            <person name="Barry K."/>
            <person name="Goodstein D."/>
            <person name="Schmutz J."/>
            <person name="Leebens-Mack J."/>
            <person name="Osbourn A."/>
        </authorList>
    </citation>
    <scope>NUCLEOTIDE SEQUENCE [LARGE SCALE GENOMIC DNA]</scope>
    <source>
        <strain evidence="2">JIC</strain>
    </source>
</reference>
<evidence type="ECO:0000313" key="2">
    <source>
        <dbReference type="EMBL" id="KAK9691705.1"/>
    </source>
</evidence>
<accession>A0AAW1IPH0</accession>
<dbReference type="GO" id="GO:0080043">
    <property type="term" value="F:quercetin 3-O-glucosyltransferase activity"/>
    <property type="evidence" value="ECO:0007669"/>
    <property type="project" value="TreeGrafter"/>
</dbReference>
<gene>
    <name evidence="2" type="ORF">RND81_09G213500</name>
</gene>
<organism evidence="2 3">
    <name type="scientific">Saponaria officinalis</name>
    <name type="common">Common soapwort</name>
    <name type="synonym">Lychnis saponaria</name>
    <dbReference type="NCBI Taxonomy" id="3572"/>
    <lineage>
        <taxon>Eukaryota</taxon>
        <taxon>Viridiplantae</taxon>
        <taxon>Streptophyta</taxon>
        <taxon>Embryophyta</taxon>
        <taxon>Tracheophyta</taxon>
        <taxon>Spermatophyta</taxon>
        <taxon>Magnoliopsida</taxon>
        <taxon>eudicotyledons</taxon>
        <taxon>Gunneridae</taxon>
        <taxon>Pentapetalae</taxon>
        <taxon>Caryophyllales</taxon>
        <taxon>Caryophyllaceae</taxon>
        <taxon>Caryophylleae</taxon>
        <taxon>Saponaria</taxon>
    </lineage>
</organism>
<dbReference type="PANTHER" id="PTHR11926">
    <property type="entry name" value="GLUCOSYL/GLUCURONOSYL TRANSFERASES"/>
    <property type="match status" value="1"/>
</dbReference>
<evidence type="ECO:0000313" key="3">
    <source>
        <dbReference type="Proteomes" id="UP001443914"/>
    </source>
</evidence>
<comment type="caution">
    <text evidence="2">The sequence shown here is derived from an EMBL/GenBank/DDBJ whole genome shotgun (WGS) entry which is preliminary data.</text>
</comment>
<dbReference type="GO" id="GO:0080044">
    <property type="term" value="F:quercetin 7-O-glucosyltransferase activity"/>
    <property type="evidence" value="ECO:0007669"/>
    <property type="project" value="TreeGrafter"/>
</dbReference>
<dbReference type="Proteomes" id="UP001443914">
    <property type="component" value="Unassembled WGS sequence"/>
</dbReference>
<proteinExistence type="inferred from homology"/>
<comment type="similarity">
    <text evidence="1">Belongs to the UDP-glycosyltransferase family.</text>
</comment>
<protein>
    <submittedName>
        <fullName evidence="2">Uncharacterized protein</fullName>
    </submittedName>
</protein>
<sequence>MAKVHAICEPFPAQGHITPMLHFAKLLNTNGVHIMLDGISTGYEEARSCIHTSSPKGIRVRGRVTFPDGLPPTRGDLTQAFPALVLSLAQNGIEHFVNVLRKVNGPASGRPPVTLMIFDCIVPFAHVAARVVPDLPLVFFWPASACSHLGYGQFSALFEKGIVPFKDSEFMTDGSLDKLVDWVPSMKDVRLRDLPSFVRTTDENDPMMQYIISATEWCRGSPIVFNTFNALEHESIEDISKTLANGPIYTVGPLHNQVRNTTSNNESSIGSNLWEKDSKCKQWLDSKNPKSVVYVSFGSVAIMTNDELN</sequence>
<name>A0AAW1IPH0_SAPOF</name>
<keyword evidence="3" id="KW-1185">Reference proteome</keyword>
<dbReference type="Gene3D" id="3.40.50.2000">
    <property type="entry name" value="Glycogen Phosphorylase B"/>
    <property type="match status" value="2"/>
</dbReference>
<dbReference type="SUPFAM" id="SSF53756">
    <property type="entry name" value="UDP-Glycosyltransferase/glycogen phosphorylase"/>
    <property type="match status" value="1"/>
</dbReference>
<evidence type="ECO:0000256" key="1">
    <source>
        <dbReference type="ARBA" id="ARBA00009995"/>
    </source>
</evidence>
<dbReference type="PANTHER" id="PTHR11926:SF774">
    <property type="entry name" value="UDP-GLYCOSYLTRANSFERASE 85A1-RELATED"/>
    <property type="match status" value="1"/>
</dbReference>
<dbReference type="EMBL" id="JBDFQZ010000009">
    <property type="protein sequence ID" value="KAK9691705.1"/>
    <property type="molecule type" value="Genomic_DNA"/>
</dbReference>